<dbReference type="InterPro" id="IPR036890">
    <property type="entry name" value="HATPase_C_sf"/>
</dbReference>
<evidence type="ECO:0000259" key="15">
    <source>
        <dbReference type="PROSITE" id="PS50109"/>
    </source>
</evidence>
<dbReference type="InterPro" id="IPR000014">
    <property type="entry name" value="PAS"/>
</dbReference>
<keyword evidence="7 14" id="KW-0812">Transmembrane</keyword>
<accession>A0A318KVG1</accession>
<dbReference type="GO" id="GO:0005524">
    <property type="term" value="F:ATP binding"/>
    <property type="evidence" value="ECO:0007669"/>
    <property type="project" value="UniProtKB-KW"/>
</dbReference>
<dbReference type="PANTHER" id="PTHR43547:SF10">
    <property type="entry name" value="SENSOR HISTIDINE KINASE DCUS"/>
    <property type="match status" value="1"/>
</dbReference>
<keyword evidence="6" id="KW-0808">Transferase</keyword>
<dbReference type="PROSITE" id="PS50109">
    <property type="entry name" value="HIS_KIN"/>
    <property type="match status" value="1"/>
</dbReference>
<dbReference type="InterPro" id="IPR005467">
    <property type="entry name" value="His_kinase_dom"/>
</dbReference>
<evidence type="ECO:0000256" key="13">
    <source>
        <dbReference type="ARBA" id="ARBA00023136"/>
    </source>
</evidence>
<dbReference type="OrthoDB" id="9156435at2"/>
<keyword evidence="4" id="KW-1003">Cell membrane</keyword>
<keyword evidence="12" id="KW-0902">Two-component regulatory system</keyword>
<dbReference type="GO" id="GO:0005886">
    <property type="term" value="C:plasma membrane"/>
    <property type="evidence" value="ECO:0007669"/>
    <property type="project" value="UniProtKB-SubCell"/>
</dbReference>
<evidence type="ECO:0000256" key="11">
    <source>
        <dbReference type="ARBA" id="ARBA00022989"/>
    </source>
</evidence>
<evidence type="ECO:0000256" key="3">
    <source>
        <dbReference type="ARBA" id="ARBA00012438"/>
    </source>
</evidence>
<protein>
    <recommendedName>
        <fullName evidence="3">histidine kinase</fullName>
        <ecNumber evidence="3">2.7.13.3</ecNumber>
    </recommendedName>
</protein>
<keyword evidence="13 14" id="KW-0472">Membrane</keyword>
<dbReference type="InterPro" id="IPR039506">
    <property type="entry name" value="SPOB_a"/>
</dbReference>
<dbReference type="Pfam" id="PF02518">
    <property type="entry name" value="HATPase_c"/>
    <property type="match status" value="1"/>
</dbReference>
<reference evidence="16 17" key="1">
    <citation type="submission" date="2018-05" db="EMBL/GenBank/DDBJ databases">
        <title>Genomic Encyclopedia of Type Strains, Phase IV (KMG-IV): sequencing the most valuable type-strain genomes for metagenomic binning, comparative biology and taxonomic classification.</title>
        <authorList>
            <person name="Goeker M."/>
        </authorList>
    </citation>
    <scope>NUCLEOTIDE SEQUENCE [LARGE SCALE GENOMIC DNA]</scope>
    <source>
        <strain evidence="16 17">JC118</strain>
    </source>
</reference>
<evidence type="ECO:0000256" key="10">
    <source>
        <dbReference type="ARBA" id="ARBA00022840"/>
    </source>
</evidence>
<evidence type="ECO:0000256" key="14">
    <source>
        <dbReference type="SAM" id="Phobius"/>
    </source>
</evidence>
<dbReference type="RefSeq" id="WP_022937082.1">
    <property type="nucleotide sequence ID" value="NZ_CABKRQ010000002.1"/>
</dbReference>
<keyword evidence="10" id="KW-0067">ATP-binding</keyword>
<gene>
    <name evidence="16" type="ORF">DES51_105179</name>
</gene>
<dbReference type="EC" id="2.7.13.3" evidence="3"/>
<dbReference type="Gene3D" id="1.10.287.130">
    <property type="match status" value="1"/>
</dbReference>
<sequence length="527" mass="58205">MRLKLKLAQKISLLVIVLIIFSIGISVSISGQWYIQRMEDNLEQNTLNVVKITALSPIIIEGIASGKDDGSIQTFIEKTQQSLEQIDVMVVADKNGIRYGHTKSDRVGEMFSAEDNDRAVLYGETYVSVGPGTLGDSMRAFTPILDADGTILGFVMAGTLLDSIVVAKQVIYFMTLLFILAGSGVGILGALFLSHFVKKSLLNYEPEDIARLYLENQGILAAVHEGVIAIDQNAKITLINDTARQYLMLKENCIGQPIQEVFPLSKLPEVLESGEPALNVQYALNERIVVSNNVPIINDKHIQVGGVSSFRDQTEMTKLAEEMTGVKKIVDSLRATTHEFKNKLHVILGFIEMDQKAAAKEYIGNINNELQETISVILNNIHEPTIAALLIGKSQRCHELKIQWTLDENSFFSNSLDINVNSLVIMLGNFIDNAMDELDTCSQSNKLIEVLINDEADRLILQVKDNGRGIKDSSPLFEKGFTSKEGSRGYGLYLVKEQVDAYQGKLMVDSAPGKGSCFRIEIEGARK</sequence>
<dbReference type="Gene3D" id="3.30.450.20">
    <property type="entry name" value="PAS domain"/>
    <property type="match status" value="2"/>
</dbReference>
<dbReference type="Pfam" id="PF14689">
    <property type="entry name" value="SPOB_a"/>
    <property type="match status" value="1"/>
</dbReference>
<dbReference type="CDD" id="cd00130">
    <property type="entry name" value="PAS"/>
    <property type="match status" value="1"/>
</dbReference>
<dbReference type="STRING" id="1034346.GCA_000313565_00771"/>
<dbReference type="InterPro" id="IPR029151">
    <property type="entry name" value="Sensor-like_sf"/>
</dbReference>
<keyword evidence="5" id="KW-0597">Phosphoprotein</keyword>
<evidence type="ECO:0000313" key="17">
    <source>
        <dbReference type="Proteomes" id="UP000247612"/>
    </source>
</evidence>
<comment type="subcellular location">
    <subcellularLocation>
        <location evidence="2">Cell membrane</location>
        <topology evidence="2">Multi-pass membrane protein</topology>
    </subcellularLocation>
</comment>
<feature type="transmembrane region" description="Helical" evidence="14">
    <location>
        <begin position="12"/>
        <end position="35"/>
    </location>
</feature>
<evidence type="ECO:0000256" key="9">
    <source>
        <dbReference type="ARBA" id="ARBA00022777"/>
    </source>
</evidence>
<proteinExistence type="predicted"/>
<dbReference type="CDD" id="cd18773">
    <property type="entry name" value="PDC1_HK_sensor"/>
    <property type="match status" value="1"/>
</dbReference>
<evidence type="ECO:0000256" key="8">
    <source>
        <dbReference type="ARBA" id="ARBA00022741"/>
    </source>
</evidence>
<dbReference type="InterPro" id="IPR004358">
    <property type="entry name" value="Sig_transdc_His_kin-like_C"/>
</dbReference>
<dbReference type="SUPFAM" id="SSF103190">
    <property type="entry name" value="Sensory domain-like"/>
    <property type="match status" value="1"/>
</dbReference>
<dbReference type="InterPro" id="IPR035965">
    <property type="entry name" value="PAS-like_dom_sf"/>
</dbReference>
<keyword evidence="8" id="KW-0547">Nucleotide-binding</keyword>
<dbReference type="PRINTS" id="PR00344">
    <property type="entry name" value="BCTRLSENSOR"/>
</dbReference>
<dbReference type="EMBL" id="QJKH01000005">
    <property type="protein sequence ID" value="PXX79705.1"/>
    <property type="molecule type" value="Genomic_DNA"/>
</dbReference>
<dbReference type="Proteomes" id="UP000247612">
    <property type="component" value="Unassembled WGS sequence"/>
</dbReference>
<name>A0A318KVG1_9FIRM</name>
<dbReference type="SMART" id="SM00387">
    <property type="entry name" value="HATPase_c"/>
    <property type="match status" value="1"/>
</dbReference>
<evidence type="ECO:0000256" key="1">
    <source>
        <dbReference type="ARBA" id="ARBA00000085"/>
    </source>
</evidence>
<evidence type="ECO:0000313" key="16">
    <source>
        <dbReference type="EMBL" id="PXX79705.1"/>
    </source>
</evidence>
<evidence type="ECO:0000256" key="6">
    <source>
        <dbReference type="ARBA" id="ARBA00022679"/>
    </source>
</evidence>
<dbReference type="GO" id="GO:0000155">
    <property type="term" value="F:phosphorelay sensor kinase activity"/>
    <property type="evidence" value="ECO:0007669"/>
    <property type="project" value="TreeGrafter"/>
</dbReference>
<dbReference type="Gene3D" id="3.30.565.10">
    <property type="entry name" value="Histidine kinase-like ATPase, C-terminal domain"/>
    <property type="match status" value="1"/>
</dbReference>
<dbReference type="InterPro" id="IPR033463">
    <property type="entry name" value="sCache_3"/>
</dbReference>
<keyword evidence="9 16" id="KW-0418">Kinase</keyword>
<keyword evidence="11 14" id="KW-1133">Transmembrane helix</keyword>
<evidence type="ECO:0000256" key="12">
    <source>
        <dbReference type="ARBA" id="ARBA00023012"/>
    </source>
</evidence>
<dbReference type="Pfam" id="PF17203">
    <property type="entry name" value="sCache_3_2"/>
    <property type="match status" value="1"/>
</dbReference>
<evidence type="ECO:0000256" key="2">
    <source>
        <dbReference type="ARBA" id="ARBA00004651"/>
    </source>
</evidence>
<evidence type="ECO:0000256" key="7">
    <source>
        <dbReference type="ARBA" id="ARBA00022692"/>
    </source>
</evidence>
<feature type="transmembrane region" description="Helical" evidence="14">
    <location>
        <begin position="170"/>
        <end position="193"/>
    </location>
</feature>
<dbReference type="SUPFAM" id="SSF55785">
    <property type="entry name" value="PYP-like sensor domain (PAS domain)"/>
    <property type="match status" value="1"/>
</dbReference>
<comment type="caution">
    <text evidence="16">The sequence shown here is derived from an EMBL/GenBank/DDBJ whole genome shotgun (WGS) entry which is preliminary data.</text>
</comment>
<organism evidence="16 17">
    <name type="scientific">Dielma fastidiosa</name>
    <dbReference type="NCBI Taxonomy" id="1034346"/>
    <lineage>
        <taxon>Bacteria</taxon>
        <taxon>Bacillati</taxon>
        <taxon>Bacillota</taxon>
        <taxon>Erysipelotrichia</taxon>
        <taxon>Erysipelotrichales</taxon>
        <taxon>Erysipelotrichaceae</taxon>
        <taxon>Dielma</taxon>
    </lineage>
</organism>
<evidence type="ECO:0000256" key="4">
    <source>
        <dbReference type="ARBA" id="ARBA00022475"/>
    </source>
</evidence>
<dbReference type="InterPro" id="IPR003594">
    <property type="entry name" value="HATPase_dom"/>
</dbReference>
<dbReference type="SUPFAM" id="SSF55874">
    <property type="entry name" value="ATPase domain of HSP90 chaperone/DNA topoisomerase II/histidine kinase"/>
    <property type="match status" value="1"/>
</dbReference>
<dbReference type="AlphaFoldDB" id="A0A318KVG1"/>
<evidence type="ECO:0000256" key="5">
    <source>
        <dbReference type="ARBA" id="ARBA00022553"/>
    </source>
</evidence>
<feature type="domain" description="Histidine kinase" evidence="15">
    <location>
        <begin position="335"/>
        <end position="526"/>
    </location>
</feature>
<comment type="catalytic activity">
    <reaction evidence="1">
        <text>ATP + protein L-histidine = ADP + protein N-phospho-L-histidine.</text>
        <dbReference type="EC" id="2.7.13.3"/>
    </reaction>
</comment>
<dbReference type="SMART" id="SM00091">
    <property type="entry name" value="PAS"/>
    <property type="match status" value="1"/>
</dbReference>
<keyword evidence="17" id="KW-1185">Reference proteome</keyword>
<dbReference type="PANTHER" id="PTHR43547">
    <property type="entry name" value="TWO-COMPONENT HISTIDINE KINASE"/>
    <property type="match status" value="1"/>
</dbReference>